<dbReference type="FunFam" id="1.10.3810.10:FF:000001">
    <property type="entry name" value="Penicillin-binding protein 1A"/>
    <property type="match status" value="1"/>
</dbReference>
<dbReference type="GO" id="GO:0030288">
    <property type="term" value="C:outer membrane-bounded periplasmic space"/>
    <property type="evidence" value="ECO:0007669"/>
    <property type="project" value="TreeGrafter"/>
</dbReference>
<reference evidence="22" key="1">
    <citation type="submission" date="2015-07" db="EMBL/GenBank/DDBJ databases">
        <title>Draft Genome Sequence of Oceanobacillus picturae Heshi-B3 that Was Isolated from Fermented Rice Bran with Aging Salted Mackerel, Which Was Named Heshiko as Traditional Fermented Seafood in Japan.</title>
        <authorList>
            <person name="Akuzawa S."/>
            <person name="Nakagawa J."/>
            <person name="Kanekatsu T."/>
            <person name="Kanesaki Y."/>
            <person name="Suzuki T."/>
        </authorList>
    </citation>
    <scope>NUCLEOTIDE SEQUENCE [LARGE SCALE GENOMIC DNA]</scope>
    <source>
        <strain evidence="22">Heshi-B3</strain>
    </source>
</reference>
<evidence type="ECO:0000313" key="22">
    <source>
        <dbReference type="Proteomes" id="UP000052946"/>
    </source>
</evidence>
<evidence type="ECO:0000256" key="7">
    <source>
        <dbReference type="ARBA" id="ARBA00022679"/>
    </source>
</evidence>
<keyword evidence="12 18" id="KW-1133">Transmembrane helix</keyword>
<evidence type="ECO:0000256" key="17">
    <source>
        <dbReference type="ARBA" id="ARBA00049902"/>
    </source>
</evidence>
<dbReference type="Gene3D" id="1.10.3810.10">
    <property type="entry name" value="Biosynthetic peptidoglycan transglycosylase-like"/>
    <property type="match status" value="1"/>
</dbReference>
<evidence type="ECO:0000256" key="12">
    <source>
        <dbReference type="ARBA" id="ARBA00022989"/>
    </source>
</evidence>
<reference evidence="21 22" key="2">
    <citation type="journal article" date="2016" name="Genome Announc.">
        <title>Draft Genome Sequence of Oceanobacillus picturae Heshi-B3, Isolated from Fermented Rice Bran in a Traditional Japanese Seafood Dish.</title>
        <authorList>
            <person name="Akuzawa S."/>
            <person name="Nagaoka J."/>
            <person name="Kanekatsu M."/>
            <person name="Kanesaki Y."/>
            <person name="Suzuki T."/>
        </authorList>
    </citation>
    <scope>NUCLEOTIDE SEQUENCE [LARGE SCALE GENOMIC DNA]</scope>
    <source>
        <strain evidence="21 22">Heshi-B3</strain>
    </source>
</reference>
<dbReference type="Pfam" id="PF00912">
    <property type="entry name" value="Transgly"/>
    <property type="match status" value="1"/>
</dbReference>
<dbReference type="GO" id="GO:0008360">
    <property type="term" value="P:regulation of cell shape"/>
    <property type="evidence" value="ECO:0007669"/>
    <property type="project" value="UniProtKB-KW"/>
</dbReference>
<sequence>MKKERTGIKRRTPKYVKGILYSFIAVLVLSLIGFVLILYGGGLVVDEEAFLLDSTSTIEMEDGTIIGRLYNENRDLVSIDKIPDHVKNAFIAIEDRRFYDHAGVDIRSVMRALVRDIVAMEKVEGASTITQQLAKNLFLHHDKTLMRKTKEVMAAIYMEQRFTKDQILELYLNEIYFGQGVYGVETAAKFFFSKPVNELTVEEGAMLAGLAKAPNGYSPIDHPDRALERRNVVLRSMENAGLLSTEKRLQAENRDLGLQLNERKTEPSSDSYVDLVMKEAAEKHGLSIKELKRGGYRIVVNMDSKAQRIAYQQFQNDAYFPGNTEGTEGAFVMMEQDTGKIVSALGGRSYQLGELNRASVVRQPGSTIKPIAVYGPALMQDNYTPYTLIPDQALDYNGYTATNADGQYDESVSIYNALKYSKNAPAVWLLDQLGVSYSKEYLQKLNLSIEDDGLAIALGGLAEGITPLDLLDSYSAFSRSGKMVDSHTIERIYNSDDELLFQAETEETEVFTEQVAWDMTEMLLETVETGTATAGSFSKELAGKTGTTQHPFVEGQAKDAWFAGYTPDYVMVTWMGYDQSDEDHYLTGGSAYPTELTKAILTEMDKIEPLTEAFTKPKNAVALEKPIELPVIENLKASYTFGGFSLVQAKLTWKGSNDDRVVYRIYRVEDGIDERVAEVEGQSEYTISNALFQSKQYYITAYDPLTKLEGKRSNIVELSW</sequence>
<keyword evidence="14" id="KW-0511">Multifunctional enzyme</keyword>
<keyword evidence="9" id="KW-0378">Hydrolase</keyword>
<keyword evidence="13 18" id="KW-0472">Membrane</keyword>
<keyword evidence="8 18" id="KW-0812">Transmembrane</keyword>
<gene>
    <name evidence="21" type="ORF">OPHB3_3609</name>
</gene>
<evidence type="ECO:0000256" key="10">
    <source>
        <dbReference type="ARBA" id="ARBA00022960"/>
    </source>
</evidence>
<dbReference type="GO" id="GO:0009002">
    <property type="term" value="F:serine-type D-Ala-D-Ala carboxypeptidase activity"/>
    <property type="evidence" value="ECO:0007669"/>
    <property type="project" value="UniProtKB-EC"/>
</dbReference>
<comment type="similarity">
    <text evidence="1">In the C-terminal section; belongs to the transpeptidase family.</text>
</comment>
<evidence type="ECO:0000256" key="13">
    <source>
        <dbReference type="ARBA" id="ARBA00023136"/>
    </source>
</evidence>
<evidence type="ECO:0000259" key="19">
    <source>
        <dbReference type="Pfam" id="PF00905"/>
    </source>
</evidence>
<dbReference type="RefSeq" id="WP_058951220.1">
    <property type="nucleotide sequence ID" value="NZ_BBXV01000057.1"/>
</dbReference>
<comment type="catalytic activity">
    <reaction evidence="17">
        <text>[GlcNAc-(1-&gt;4)-Mur2Ac(oyl-L-Ala-gamma-D-Glu-L-Lys-D-Ala-D-Ala)](n)-di-trans,octa-cis-undecaprenyl diphosphate + beta-D-GlcNAc-(1-&gt;4)-Mur2Ac(oyl-L-Ala-gamma-D-Glu-L-Lys-D-Ala-D-Ala)-di-trans,octa-cis-undecaprenyl diphosphate = [GlcNAc-(1-&gt;4)-Mur2Ac(oyl-L-Ala-gamma-D-Glu-L-Lys-D-Ala-D-Ala)](n+1)-di-trans,octa-cis-undecaprenyl diphosphate + di-trans,octa-cis-undecaprenyl diphosphate + H(+)</text>
        <dbReference type="Rhea" id="RHEA:23708"/>
        <dbReference type="Rhea" id="RHEA-COMP:9602"/>
        <dbReference type="Rhea" id="RHEA-COMP:9603"/>
        <dbReference type="ChEBI" id="CHEBI:15378"/>
        <dbReference type="ChEBI" id="CHEBI:58405"/>
        <dbReference type="ChEBI" id="CHEBI:60033"/>
        <dbReference type="ChEBI" id="CHEBI:78435"/>
        <dbReference type="EC" id="2.4.99.28"/>
    </reaction>
</comment>
<accession>A0A0U9HA72</accession>
<dbReference type="PANTHER" id="PTHR32282:SF32">
    <property type="entry name" value="PENICILLIN-BINDING PROTEIN 2A"/>
    <property type="match status" value="1"/>
</dbReference>
<evidence type="ECO:0000256" key="5">
    <source>
        <dbReference type="ARBA" id="ARBA00022670"/>
    </source>
</evidence>
<evidence type="ECO:0000256" key="15">
    <source>
        <dbReference type="ARBA" id="ARBA00023316"/>
    </source>
</evidence>
<comment type="caution">
    <text evidence="21">The sequence shown here is derived from an EMBL/GenBank/DDBJ whole genome shotgun (WGS) entry which is preliminary data.</text>
</comment>
<comment type="similarity">
    <text evidence="2">In the N-terminal section; belongs to the glycosyltransferase 51 family.</text>
</comment>
<dbReference type="Gene3D" id="3.40.710.10">
    <property type="entry name" value="DD-peptidase/beta-lactamase superfamily"/>
    <property type="match status" value="1"/>
</dbReference>
<dbReference type="InterPro" id="IPR023346">
    <property type="entry name" value="Lysozyme-like_dom_sf"/>
</dbReference>
<evidence type="ECO:0000313" key="21">
    <source>
        <dbReference type="EMBL" id="GAQ19626.1"/>
    </source>
</evidence>
<keyword evidence="11" id="KW-0573">Peptidoglycan synthesis</keyword>
<dbReference type="GO" id="GO:0009252">
    <property type="term" value="P:peptidoglycan biosynthetic process"/>
    <property type="evidence" value="ECO:0007669"/>
    <property type="project" value="UniProtKB-KW"/>
</dbReference>
<dbReference type="NCBIfam" id="TIGR02074">
    <property type="entry name" value="PBP_1a_fam"/>
    <property type="match status" value="1"/>
</dbReference>
<dbReference type="GO" id="GO:0008955">
    <property type="term" value="F:peptidoglycan glycosyltransferase activity"/>
    <property type="evidence" value="ECO:0007669"/>
    <property type="project" value="UniProtKB-EC"/>
</dbReference>
<dbReference type="Proteomes" id="UP000052946">
    <property type="component" value="Unassembled WGS sequence"/>
</dbReference>
<dbReference type="InterPro" id="IPR012338">
    <property type="entry name" value="Beta-lactam/transpept-like"/>
</dbReference>
<keyword evidence="6" id="KW-0328">Glycosyltransferase</keyword>
<feature type="domain" description="Glycosyl transferase family 51" evidence="20">
    <location>
        <begin position="63"/>
        <end position="237"/>
    </location>
</feature>
<dbReference type="AlphaFoldDB" id="A0A0U9HA72"/>
<feature type="transmembrane region" description="Helical" evidence="18">
    <location>
        <begin position="20"/>
        <end position="45"/>
    </location>
</feature>
<feature type="domain" description="Penicillin-binding protein transpeptidase" evidence="19">
    <location>
        <begin position="329"/>
        <end position="601"/>
    </location>
</feature>
<evidence type="ECO:0000256" key="16">
    <source>
        <dbReference type="ARBA" id="ARBA00034000"/>
    </source>
</evidence>
<dbReference type="PANTHER" id="PTHR32282">
    <property type="entry name" value="BINDING PROTEIN TRANSPEPTIDASE, PUTATIVE-RELATED"/>
    <property type="match status" value="1"/>
</dbReference>
<evidence type="ECO:0000259" key="20">
    <source>
        <dbReference type="Pfam" id="PF00912"/>
    </source>
</evidence>
<keyword evidence="4" id="KW-0121">Carboxypeptidase</keyword>
<keyword evidence="7" id="KW-0808">Transferase</keyword>
<dbReference type="InterPro" id="IPR001460">
    <property type="entry name" value="PCN-bd_Tpept"/>
</dbReference>
<proteinExistence type="inferred from homology"/>
<dbReference type="GO" id="GO:0008658">
    <property type="term" value="F:penicillin binding"/>
    <property type="evidence" value="ECO:0007669"/>
    <property type="project" value="InterPro"/>
</dbReference>
<dbReference type="InterPro" id="IPR001264">
    <property type="entry name" value="Glyco_trans_51"/>
</dbReference>
<evidence type="ECO:0000256" key="1">
    <source>
        <dbReference type="ARBA" id="ARBA00007090"/>
    </source>
</evidence>
<dbReference type="InterPro" id="IPR050396">
    <property type="entry name" value="Glycosyltr_51/Transpeptidase"/>
</dbReference>
<evidence type="ECO:0000256" key="2">
    <source>
        <dbReference type="ARBA" id="ARBA00007739"/>
    </source>
</evidence>
<dbReference type="GO" id="GO:0006508">
    <property type="term" value="P:proteolysis"/>
    <property type="evidence" value="ECO:0007669"/>
    <property type="project" value="UniProtKB-KW"/>
</dbReference>
<organism evidence="21 22">
    <name type="scientific">Oceanobacillus picturae</name>
    <dbReference type="NCBI Taxonomy" id="171693"/>
    <lineage>
        <taxon>Bacteria</taxon>
        <taxon>Bacillati</taxon>
        <taxon>Bacillota</taxon>
        <taxon>Bacilli</taxon>
        <taxon>Bacillales</taxon>
        <taxon>Bacillaceae</taxon>
        <taxon>Oceanobacillus</taxon>
    </lineage>
</organism>
<keyword evidence="10" id="KW-0133">Cell shape</keyword>
<keyword evidence="15" id="KW-0961">Cell wall biogenesis/degradation</keyword>
<evidence type="ECO:0000256" key="18">
    <source>
        <dbReference type="SAM" id="Phobius"/>
    </source>
</evidence>
<comment type="catalytic activity">
    <reaction evidence="16">
        <text>Preferential cleavage: (Ac)2-L-Lys-D-Ala-|-D-Ala. Also transpeptidation of peptidyl-alanyl moieties that are N-acyl substituents of D-alanine.</text>
        <dbReference type="EC" id="3.4.16.4"/>
    </reaction>
</comment>
<keyword evidence="5" id="KW-0645">Protease</keyword>
<dbReference type="GO" id="GO:0071555">
    <property type="term" value="P:cell wall organization"/>
    <property type="evidence" value="ECO:0007669"/>
    <property type="project" value="UniProtKB-KW"/>
</dbReference>
<evidence type="ECO:0000256" key="4">
    <source>
        <dbReference type="ARBA" id="ARBA00022645"/>
    </source>
</evidence>
<keyword evidence="3" id="KW-1003">Cell membrane</keyword>
<evidence type="ECO:0000256" key="11">
    <source>
        <dbReference type="ARBA" id="ARBA00022984"/>
    </source>
</evidence>
<dbReference type="Pfam" id="PF00905">
    <property type="entry name" value="Transpeptidase"/>
    <property type="match status" value="1"/>
</dbReference>
<evidence type="ECO:0000256" key="3">
    <source>
        <dbReference type="ARBA" id="ARBA00022475"/>
    </source>
</evidence>
<dbReference type="SUPFAM" id="SSF56601">
    <property type="entry name" value="beta-lactamase/transpeptidase-like"/>
    <property type="match status" value="1"/>
</dbReference>
<protein>
    <submittedName>
        <fullName evidence="21">Penicillin-binding protein F</fullName>
    </submittedName>
</protein>
<evidence type="ECO:0000256" key="9">
    <source>
        <dbReference type="ARBA" id="ARBA00022801"/>
    </source>
</evidence>
<name>A0A0U9HA72_9BACI</name>
<dbReference type="SUPFAM" id="SSF53955">
    <property type="entry name" value="Lysozyme-like"/>
    <property type="match status" value="1"/>
</dbReference>
<evidence type="ECO:0000256" key="6">
    <source>
        <dbReference type="ARBA" id="ARBA00022676"/>
    </source>
</evidence>
<evidence type="ECO:0000256" key="8">
    <source>
        <dbReference type="ARBA" id="ARBA00022692"/>
    </source>
</evidence>
<evidence type="ECO:0000256" key="14">
    <source>
        <dbReference type="ARBA" id="ARBA00023268"/>
    </source>
</evidence>
<dbReference type="InterPro" id="IPR036950">
    <property type="entry name" value="PBP_transglycosylase"/>
</dbReference>
<dbReference type="OrthoDB" id="9766909at2"/>
<dbReference type="EMBL" id="BBXV01000057">
    <property type="protein sequence ID" value="GAQ19626.1"/>
    <property type="molecule type" value="Genomic_DNA"/>
</dbReference>